<gene>
    <name evidence="2" type="ORF">GWI33_005879</name>
</gene>
<dbReference type="AlphaFoldDB" id="A0A834MFR3"/>
<accession>A0A834MFR3</accession>
<dbReference type="EMBL" id="JAACXV010000296">
    <property type="protein sequence ID" value="KAF7280441.1"/>
    <property type="molecule type" value="Genomic_DNA"/>
</dbReference>
<protein>
    <submittedName>
        <fullName evidence="2">Uncharacterized protein</fullName>
    </submittedName>
</protein>
<keyword evidence="3" id="KW-1185">Reference proteome</keyword>
<feature type="region of interest" description="Disordered" evidence="1">
    <location>
        <begin position="77"/>
        <end position="96"/>
    </location>
</feature>
<feature type="region of interest" description="Disordered" evidence="1">
    <location>
        <begin position="1"/>
        <end position="64"/>
    </location>
</feature>
<sequence>MRAAVVASMTRRQDRLNPGCGRQEPEGGRRTRRRRQDIYQAERSAEAGPPYNTPSSPGGEFINMPSDDVVSLILSTSGVRKEKRQNSAFTSCLANL</sequence>
<evidence type="ECO:0000313" key="3">
    <source>
        <dbReference type="Proteomes" id="UP000625711"/>
    </source>
</evidence>
<dbReference type="Proteomes" id="UP000625711">
    <property type="component" value="Unassembled WGS sequence"/>
</dbReference>
<comment type="caution">
    <text evidence="2">The sequence shown here is derived from an EMBL/GenBank/DDBJ whole genome shotgun (WGS) entry which is preliminary data.</text>
</comment>
<feature type="compositionally biased region" description="Polar residues" evidence="1">
    <location>
        <begin position="86"/>
        <end position="96"/>
    </location>
</feature>
<name>A0A834MFR3_RHYFE</name>
<organism evidence="2 3">
    <name type="scientific">Rhynchophorus ferrugineus</name>
    <name type="common">Red palm weevil</name>
    <name type="synonym">Curculio ferrugineus</name>
    <dbReference type="NCBI Taxonomy" id="354439"/>
    <lineage>
        <taxon>Eukaryota</taxon>
        <taxon>Metazoa</taxon>
        <taxon>Ecdysozoa</taxon>
        <taxon>Arthropoda</taxon>
        <taxon>Hexapoda</taxon>
        <taxon>Insecta</taxon>
        <taxon>Pterygota</taxon>
        <taxon>Neoptera</taxon>
        <taxon>Endopterygota</taxon>
        <taxon>Coleoptera</taxon>
        <taxon>Polyphaga</taxon>
        <taxon>Cucujiformia</taxon>
        <taxon>Curculionidae</taxon>
        <taxon>Dryophthorinae</taxon>
        <taxon>Rhynchophorus</taxon>
    </lineage>
</organism>
<evidence type="ECO:0000313" key="2">
    <source>
        <dbReference type="EMBL" id="KAF7280441.1"/>
    </source>
</evidence>
<proteinExistence type="predicted"/>
<reference evidence="2" key="1">
    <citation type="submission" date="2020-08" db="EMBL/GenBank/DDBJ databases">
        <title>Genome sequencing and assembly of the red palm weevil Rhynchophorus ferrugineus.</title>
        <authorList>
            <person name="Dias G.B."/>
            <person name="Bergman C.M."/>
            <person name="Manee M."/>
        </authorList>
    </citation>
    <scope>NUCLEOTIDE SEQUENCE</scope>
    <source>
        <strain evidence="2">AA-2017</strain>
        <tissue evidence="2">Whole larva</tissue>
    </source>
</reference>
<evidence type="ECO:0000256" key="1">
    <source>
        <dbReference type="SAM" id="MobiDB-lite"/>
    </source>
</evidence>